<organism evidence="1 2">
    <name type="scientific">Sporolactobacillus spathodeae</name>
    <dbReference type="NCBI Taxonomy" id="1465502"/>
    <lineage>
        <taxon>Bacteria</taxon>
        <taxon>Bacillati</taxon>
        <taxon>Bacillota</taxon>
        <taxon>Bacilli</taxon>
        <taxon>Bacillales</taxon>
        <taxon>Sporolactobacillaceae</taxon>
        <taxon>Sporolactobacillus</taxon>
    </lineage>
</organism>
<dbReference type="SUPFAM" id="SSF82784">
    <property type="entry name" value="OsmC-like"/>
    <property type="match status" value="1"/>
</dbReference>
<reference evidence="1 2" key="1">
    <citation type="submission" date="2021-01" db="EMBL/GenBank/DDBJ databases">
        <title>Genomic Encyclopedia of Type Strains, Phase IV (KMG-IV): sequencing the most valuable type-strain genomes for metagenomic binning, comparative biology and taxonomic classification.</title>
        <authorList>
            <person name="Goeker M."/>
        </authorList>
    </citation>
    <scope>NUCLEOTIDE SEQUENCE [LARGE SCALE GENOMIC DNA]</scope>
    <source>
        <strain evidence="1 2">DSM 100968</strain>
    </source>
</reference>
<dbReference type="Gene3D" id="3.30.300.20">
    <property type="match status" value="1"/>
</dbReference>
<accession>A0ABS2QBH0</accession>
<dbReference type="PANTHER" id="PTHR34352">
    <property type="entry name" value="PROTEIN YHFA"/>
    <property type="match status" value="1"/>
</dbReference>
<dbReference type="Pfam" id="PF02566">
    <property type="entry name" value="OsmC"/>
    <property type="match status" value="1"/>
</dbReference>
<dbReference type="RefSeq" id="WP_205007475.1">
    <property type="nucleotide sequence ID" value="NZ_CBCRXA010000022.1"/>
</dbReference>
<evidence type="ECO:0000313" key="2">
    <source>
        <dbReference type="Proteomes" id="UP000823201"/>
    </source>
</evidence>
<comment type="caution">
    <text evidence="1">The sequence shown here is derived from an EMBL/GenBank/DDBJ whole genome shotgun (WGS) entry which is preliminary data.</text>
</comment>
<sequence>MNLLIDKENRVTLTHKNGAWILSEESGFSPLDTLIGATAACSTYVLKGILNKQKINYTIQRVQANYKEGTSRPLEQIDILFYLSVDGSDKEKVTKDLKLVPKHCTVARCLDTAIKINEQVEFI</sequence>
<protein>
    <submittedName>
        <fullName evidence="1">OsmC-like protein</fullName>
    </submittedName>
</protein>
<dbReference type="EMBL" id="JAFBEV010000027">
    <property type="protein sequence ID" value="MBM7658931.1"/>
    <property type="molecule type" value="Genomic_DNA"/>
</dbReference>
<name>A0ABS2QBH0_9BACL</name>
<keyword evidence="2" id="KW-1185">Reference proteome</keyword>
<dbReference type="InterPro" id="IPR036102">
    <property type="entry name" value="OsmC/Ohrsf"/>
</dbReference>
<dbReference type="InterPro" id="IPR015946">
    <property type="entry name" value="KH_dom-like_a/b"/>
</dbReference>
<proteinExistence type="predicted"/>
<dbReference type="Proteomes" id="UP000823201">
    <property type="component" value="Unassembled WGS sequence"/>
</dbReference>
<dbReference type="PANTHER" id="PTHR34352:SF1">
    <property type="entry name" value="PROTEIN YHFA"/>
    <property type="match status" value="1"/>
</dbReference>
<gene>
    <name evidence="1" type="ORF">JOC27_002394</name>
</gene>
<evidence type="ECO:0000313" key="1">
    <source>
        <dbReference type="EMBL" id="MBM7658931.1"/>
    </source>
</evidence>
<dbReference type="InterPro" id="IPR003718">
    <property type="entry name" value="OsmC/Ohr_fam"/>
</dbReference>